<evidence type="ECO:0000313" key="1">
    <source>
        <dbReference type="EMBL" id="AWM32107.1"/>
    </source>
</evidence>
<name>A0A2Z3GK76_9BACT</name>
<reference evidence="2" key="1">
    <citation type="submission" date="2018-04" db="EMBL/GenBank/DDBJ databases">
        <title>Complete genome of Antarctic heterotrophic bacterium Hymenobacter nivis.</title>
        <authorList>
            <person name="Terashima M."/>
        </authorList>
    </citation>
    <scope>NUCLEOTIDE SEQUENCE [LARGE SCALE GENOMIC DNA]</scope>
    <source>
        <strain evidence="2">NBRC 111535</strain>
    </source>
</reference>
<evidence type="ECO:0000313" key="2">
    <source>
        <dbReference type="Proteomes" id="UP000245999"/>
    </source>
</evidence>
<organism evidence="1 2">
    <name type="scientific">Hymenobacter nivis</name>
    <dbReference type="NCBI Taxonomy" id="1850093"/>
    <lineage>
        <taxon>Bacteria</taxon>
        <taxon>Pseudomonadati</taxon>
        <taxon>Bacteroidota</taxon>
        <taxon>Cytophagia</taxon>
        <taxon>Cytophagales</taxon>
        <taxon>Hymenobacteraceae</taxon>
        <taxon>Hymenobacter</taxon>
    </lineage>
</organism>
<gene>
    <name evidence="1" type="ORF">DDQ68_04430</name>
</gene>
<dbReference type="Proteomes" id="UP000245999">
    <property type="component" value="Chromosome"/>
</dbReference>
<accession>A0A2Z3GK76</accession>
<keyword evidence="2" id="KW-1185">Reference proteome</keyword>
<sequence>MAAASAFFEQGAVGYSPGAHGYEGLRLHAYRWQVRPLAVDKVQSSFFEDTTRFPVGSIQFDNALLMKNRERIAQLGCQAASSRYVRRLNAVVRAIPMEKKVVYGSRPQLITRLVISWGFVGMSLWIKY</sequence>
<dbReference type="KEGG" id="hnv:DDQ68_04430"/>
<dbReference type="RefSeq" id="WP_109655200.1">
    <property type="nucleotide sequence ID" value="NZ_CP029145.1"/>
</dbReference>
<dbReference type="OrthoDB" id="5492672at2"/>
<protein>
    <submittedName>
        <fullName evidence="1">Uncharacterized protein</fullName>
    </submittedName>
</protein>
<dbReference type="EMBL" id="CP029145">
    <property type="protein sequence ID" value="AWM32107.1"/>
    <property type="molecule type" value="Genomic_DNA"/>
</dbReference>
<dbReference type="AlphaFoldDB" id="A0A2Z3GK76"/>
<proteinExistence type="predicted"/>